<feature type="domain" description="Calcineurin-like phosphoesterase" evidence="3">
    <location>
        <begin position="3"/>
        <end position="150"/>
    </location>
</feature>
<proteinExistence type="inferred from homology"/>
<evidence type="ECO:0000259" key="3">
    <source>
        <dbReference type="Pfam" id="PF12850"/>
    </source>
</evidence>
<evidence type="ECO:0000256" key="1">
    <source>
        <dbReference type="ARBA" id="ARBA00008950"/>
    </source>
</evidence>
<sequence>MTKILLLSDTHSHIDETILKYAAQADEIWHAGDIGNLKVTDSLSALKPIRGVHGNIDDHIIQKEFPLNNRFMCEEVDVWITHIGGYPPKYNVNTREEIKKKPPKLFICGHSHILKVIWDKKLGVLHMNPGACGKHGFHQIRTMLRFTIEGKEIKDLEIVELGKR</sequence>
<keyword evidence="5" id="KW-1185">Reference proteome</keyword>
<dbReference type="Proteomes" id="UP000215244">
    <property type="component" value="Chromosome"/>
</dbReference>
<dbReference type="NCBIfam" id="TIGR00040">
    <property type="entry name" value="yfcE"/>
    <property type="match status" value="1"/>
</dbReference>
<dbReference type="InterPro" id="IPR029052">
    <property type="entry name" value="Metallo-depent_PP-like"/>
</dbReference>
<evidence type="ECO:0000313" key="5">
    <source>
        <dbReference type="Proteomes" id="UP000215244"/>
    </source>
</evidence>
<comment type="similarity">
    <text evidence="1 2">Belongs to the metallophosphoesterase superfamily. YfcE family.</text>
</comment>
<dbReference type="AlphaFoldDB" id="A0A223V1H8"/>
<dbReference type="InterPro" id="IPR024654">
    <property type="entry name" value="Calcineurin-like_PHP_lpxH"/>
</dbReference>
<dbReference type="RefSeq" id="WP_094995866.1">
    <property type="nucleotide sequence ID" value="NZ_BMJL01000001.1"/>
</dbReference>
<accession>A0A223V1H8</accession>
<dbReference type="InterPro" id="IPR000979">
    <property type="entry name" value="Phosphodiesterase_MJ0936/Vps29"/>
</dbReference>
<reference evidence="4 5" key="1">
    <citation type="submission" date="2017-08" db="EMBL/GenBank/DDBJ databases">
        <title>The complete genome sequence of Maribacter sp. B1, isolated from deep-sea sediment.</title>
        <authorList>
            <person name="Wu Y.-H."/>
            <person name="Cheng H."/>
            <person name="Xu X.-W."/>
        </authorList>
    </citation>
    <scope>NUCLEOTIDE SEQUENCE [LARGE SCALE GENOMIC DNA]</scope>
    <source>
        <strain evidence="4 5">B1</strain>
    </source>
</reference>
<dbReference type="EMBL" id="CP022957">
    <property type="protein sequence ID" value="ASV29233.1"/>
    <property type="molecule type" value="Genomic_DNA"/>
</dbReference>
<dbReference type="EC" id="3.1.4.-" evidence="2"/>
<name>A0A223V1H8_9FLAO</name>
<evidence type="ECO:0000256" key="2">
    <source>
        <dbReference type="RuleBase" id="RU362039"/>
    </source>
</evidence>
<gene>
    <name evidence="4" type="ORF">CJ263_02770</name>
</gene>
<dbReference type="Gene3D" id="3.60.21.10">
    <property type="match status" value="1"/>
</dbReference>
<evidence type="ECO:0000313" key="4">
    <source>
        <dbReference type="EMBL" id="ASV29233.1"/>
    </source>
</evidence>
<comment type="cofactor">
    <cofactor evidence="2">
        <name>a divalent metal cation</name>
        <dbReference type="ChEBI" id="CHEBI:60240"/>
    </cofactor>
</comment>
<keyword evidence="2" id="KW-0479">Metal-binding</keyword>
<dbReference type="GO" id="GO:0046872">
    <property type="term" value="F:metal ion binding"/>
    <property type="evidence" value="ECO:0007669"/>
    <property type="project" value="UniProtKB-KW"/>
</dbReference>
<dbReference type="GO" id="GO:0016787">
    <property type="term" value="F:hydrolase activity"/>
    <property type="evidence" value="ECO:0007669"/>
    <property type="project" value="UniProtKB-UniRule"/>
</dbReference>
<organism evidence="4 5">
    <name type="scientific">Maribacter cobaltidurans</name>
    <dbReference type="NCBI Taxonomy" id="1178778"/>
    <lineage>
        <taxon>Bacteria</taxon>
        <taxon>Pseudomonadati</taxon>
        <taxon>Bacteroidota</taxon>
        <taxon>Flavobacteriia</taxon>
        <taxon>Flavobacteriales</taxon>
        <taxon>Flavobacteriaceae</taxon>
        <taxon>Maribacter</taxon>
    </lineage>
</organism>
<dbReference type="Pfam" id="PF12850">
    <property type="entry name" value="Metallophos_2"/>
    <property type="match status" value="1"/>
</dbReference>
<protein>
    <recommendedName>
        <fullName evidence="2">Phosphoesterase</fullName>
        <ecNumber evidence="2">3.1.4.-</ecNumber>
    </recommendedName>
</protein>
<dbReference type="OrthoDB" id="9785951at2"/>
<dbReference type="SUPFAM" id="SSF56300">
    <property type="entry name" value="Metallo-dependent phosphatases"/>
    <property type="match status" value="1"/>
</dbReference>
<dbReference type="KEGG" id="marb:CJ263_02770"/>